<evidence type="ECO:0000313" key="2">
    <source>
        <dbReference type="EnsemblMetazoa" id="Aqu2.1.26939_001"/>
    </source>
</evidence>
<reference evidence="2" key="1">
    <citation type="submission" date="2017-05" db="UniProtKB">
        <authorList>
            <consortium name="EnsemblMetazoa"/>
        </authorList>
    </citation>
    <scope>IDENTIFICATION</scope>
</reference>
<dbReference type="InParanoid" id="A0A1X7UG46"/>
<evidence type="ECO:0000256" key="1">
    <source>
        <dbReference type="SAM" id="MobiDB-lite"/>
    </source>
</evidence>
<dbReference type="AlphaFoldDB" id="A0A1X7UG46"/>
<name>A0A1X7UG46_AMPQE</name>
<sequence length="152" mass="17486">MEEDRSESENESEEDETSEEENDSEHGETTDYEEEVVSYWQRLQNGVVAYPSSLQNQCFLFIMGHLREIPPTVLSLLPRSMRYKLLLHLPAVDVCQLEDTPVTSGITMNEIWERLCKERFPVNEDDASSDKAFDFSQITPEIISENLGTDYG</sequence>
<organism evidence="2">
    <name type="scientific">Amphimedon queenslandica</name>
    <name type="common">Sponge</name>
    <dbReference type="NCBI Taxonomy" id="400682"/>
    <lineage>
        <taxon>Eukaryota</taxon>
        <taxon>Metazoa</taxon>
        <taxon>Porifera</taxon>
        <taxon>Demospongiae</taxon>
        <taxon>Heteroscleromorpha</taxon>
        <taxon>Haplosclerida</taxon>
        <taxon>Niphatidae</taxon>
        <taxon>Amphimedon</taxon>
    </lineage>
</organism>
<dbReference type="EnsemblMetazoa" id="Aqu2.1.26939_001">
    <property type="protein sequence ID" value="Aqu2.1.26939_001"/>
    <property type="gene ID" value="Aqu2.1.26939"/>
</dbReference>
<feature type="compositionally biased region" description="Acidic residues" evidence="1">
    <location>
        <begin position="1"/>
        <end position="23"/>
    </location>
</feature>
<feature type="region of interest" description="Disordered" evidence="1">
    <location>
        <begin position="1"/>
        <end position="33"/>
    </location>
</feature>
<proteinExistence type="predicted"/>
<protein>
    <submittedName>
        <fullName evidence="2">Uncharacterized protein</fullName>
    </submittedName>
</protein>
<accession>A0A1X7UG46</accession>